<comment type="caution">
    <text evidence="8">The sequence shown here is derived from an EMBL/GenBank/DDBJ whole genome shotgun (WGS) entry which is preliminary data.</text>
</comment>
<evidence type="ECO:0000313" key="9">
    <source>
        <dbReference type="Proteomes" id="UP000068164"/>
    </source>
</evidence>
<keyword evidence="4" id="KW-0479">Metal-binding</keyword>
<dbReference type="OrthoDB" id="9759518at2"/>
<dbReference type="InterPro" id="IPR009010">
    <property type="entry name" value="Asp_de-COase-like_dom_sf"/>
</dbReference>
<evidence type="ECO:0000259" key="7">
    <source>
        <dbReference type="Pfam" id="PF01568"/>
    </source>
</evidence>
<feature type="domain" description="Molybdopterin dinucleotide-binding" evidence="7">
    <location>
        <begin position="625"/>
        <end position="744"/>
    </location>
</feature>
<dbReference type="GO" id="GO:0043546">
    <property type="term" value="F:molybdopterin cofactor binding"/>
    <property type="evidence" value="ECO:0007669"/>
    <property type="project" value="InterPro"/>
</dbReference>
<proteinExistence type="inferred from homology"/>
<organism evidence="8 9">
    <name type="scientific">Rhizobium altiplani</name>
    <dbReference type="NCBI Taxonomy" id="1864509"/>
    <lineage>
        <taxon>Bacteria</taxon>
        <taxon>Pseudomonadati</taxon>
        <taxon>Pseudomonadota</taxon>
        <taxon>Alphaproteobacteria</taxon>
        <taxon>Hyphomicrobiales</taxon>
        <taxon>Rhizobiaceae</taxon>
        <taxon>Rhizobium/Agrobacterium group</taxon>
        <taxon>Rhizobium</taxon>
    </lineage>
</organism>
<evidence type="ECO:0000256" key="4">
    <source>
        <dbReference type="ARBA" id="ARBA00022723"/>
    </source>
</evidence>
<dbReference type="RefSeq" id="WP_007539472.1">
    <property type="nucleotide sequence ID" value="NZ_LNCD01000128.1"/>
</dbReference>
<dbReference type="GO" id="GO:0016491">
    <property type="term" value="F:oxidoreductase activity"/>
    <property type="evidence" value="ECO:0007669"/>
    <property type="project" value="UniProtKB-KW"/>
</dbReference>
<evidence type="ECO:0000256" key="5">
    <source>
        <dbReference type="ARBA" id="ARBA00023002"/>
    </source>
</evidence>
<protein>
    <submittedName>
        <fullName evidence="8">Biotin transporter BioY</fullName>
    </submittedName>
</protein>
<dbReference type="Gene3D" id="3.40.228.10">
    <property type="entry name" value="Dimethylsulfoxide Reductase, domain 2"/>
    <property type="match status" value="1"/>
</dbReference>
<dbReference type="Gene3D" id="3.90.55.10">
    <property type="entry name" value="Dimethylsulfoxide Reductase, domain 3"/>
    <property type="match status" value="1"/>
</dbReference>
<keyword evidence="5" id="KW-0560">Oxidoreductase</keyword>
<dbReference type="GO" id="GO:0030151">
    <property type="term" value="F:molybdenum ion binding"/>
    <property type="evidence" value="ECO:0007669"/>
    <property type="project" value="TreeGrafter"/>
</dbReference>
<name>A0A109J6T4_9HYPH</name>
<dbReference type="SUPFAM" id="SSF50692">
    <property type="entry name" value="ADC-like"/>
    <property type="match status" value="1"/>
</dbReference>
<dbReference type="GO" id="GO:0009061">
    <property type="term" value="P:anaerobic respiration"/>
    <property type="evidence" value="ECO:0007669"/>
    <property type="project" value="TreeGrafter"/>
</dbReference>
<dbReference type="Pfam" id="PF01568">
    <property type="entry name" value="Molydop_binding"/>
    <property type="match status" value="1"/>
</dbReference>
<dbReference type="InterPro" id="IPR006657">
    <property type="entry name" value="MoPterin_dinucl-bd_dom"/>
</dbReference>
<accession>A0A109J6T4</accession>
<evidence type="ECO:0000256" key="3">
    <source>
        <dbReference type="ARBA" id="ARBA00022505"/>
    </source>
</evidence>
<dbReference type="InterPro" id="IPR050612">
    <property type="entry name" value="Prok_Mopterin_Oxidored"/>
</dbReference>
<keyword evidence="3" id="KW-0500">Molybdenum</keyword>
<dbReference type="InterPro" id="IPR041954">
    <property type="entry name" value="CT_DMSOR/BSOR/TMAOR"/>
</dbReference>
<dbReference type="InterPro" id="IPR006656">
    <property type="entry name" value="Mopterin_OxRdtase"/>
</dbReference>
<dbReference type="PANTHER" id="PTHR43742:SF10">
    <property type="entry name" value="TRIMETHYLAMINE-N-OXIDE REDUCTASE 2"/>
    <property type="match status" value="1"/>
</dbReference>
<reference evidence="8 9" key="1">
    <citation type="submission" date="2015-11" db="EMBL/GenBank/DDBJ databases">
        <title>Draft Genome Sequence of the Strain BR 10423 (Rhizobium sp.) isolated from nodules of Mimosa pudica.</title>
        <authorList>
            <person name="Barauna A.C."/>
            <person name="Zilli J.E."/>
            <person name="Simoes-Araujo J.L."/>
            <person name="Reis V.M."/>
            <person name="James E.K."/>
            <person name="Reis F.B.Jr."/>
            <person name="Rouws L.F."/>
            <person name="Passos S.R."/>
            <person name="Gois S.R."/>
        </authorList>
    </citation>
    <scope>NUCLEOTIDE SEQUENCE [LARGE SCALE GENOMIC DNA]</scope>
    <source>
        <strain evidence="8 9">BR10423</strain>
    </source>
</reference>
<sequence>MVSSDRSPLYALGHWGMHRVIRDTQGQPQLLAWEKDANPSPIGLDQLSVDVEALRIRRPAFRESWLRHGPGSRTDLRGSDRFVEVSWDKAFELTGAELRRVTETYGNKAIFGGSYGWGSAGRFHHASSQIHRFLNVIGGYVRGQDSYSYGAGSVILPHIIAPMEYLLDQHTDWATLADNSDLFVAFGGIPLRNTQMTAGGPSRHRVRDALALMRSRNVRFINISPLRQDIDGDAEWIAIRPNTDVALMLALIHVLLSDNIEDRDFLARYCTGAAQVREYVLGRKDGLPKSPEWASTITGVPASRIRSLAREMSGSKTMINASWSLQRQSHGEQSYWALVTLASHIGQIGLPGGGFGLGYGTLNSIGSSELRVSGPRLSQGANSVEEFIPVARISDMLMNPGARFDYDGGTYEYPDIRLVYWAGGNPFHHHQNLNRLMTAWQKPETIIVHEQFWTSTAKAADIVMPVNTALERNDLGFASREGQLVAMRKIKDAVGESRSDFEIFAGIASVMGVGEKYTEGRTADQWLEHMYDDFRSRVGSQIPLPSFHEFWEMGRVEFPSPGGPVILLEQFRADPDEHPLNTPSHRIELFSDEIDGFGYSDCPGQATWIEPFEWLGGDKATRYPLHLLTQEPRRRLHSQLDHSPYSREGKIKGREPVLMNARDAKVRGISENDIVRIYNDRGACLAGVKVTQDLAENVAVMATGAWFDPENWGDGNPLEKHGNPNVLTLDVGSSSMTQATVAQSCLVEIELFNGPLPEVTAFELPVFTTCVSKA</sequence>
<keyword evidence="9" id="KW-1185">Reference proteome</keyword>
<dbReference type="GO" id="GO:0009055">
    <property type="term" value="F:electron transfer activity"/>
    <property type="evidence" value="ECO:0007669"/>
    <property type="project" value="TreeGrafter"/>
</dbReference>
<dbReference type="Gene3D" id="3.40.50.740">
    <property type="match status" value="1"/>
</dbReference>
<dbReference type="EMBL" id="LNCD01000128">
    <property type="protein sequence ID" value="KWV43438.1"/>
    <property type="molecule type" value="Genomic_DNA"/>
</dbReference>
<dbReference type="CDD" id="cd02793">
    <property type="entry name" value="MopB_CT_DMSOR-BSOR-TMAOR"/>
    <property type="match status" value="1"/>
</dbReference>
<comment type="cofactor">
    <cofactor evidence="1">
        <name>Mo-bis(molybdopterin guanine dinucleotide)</name>
        <dbReference type="ChEBI" id="CHEBI:60539"/>
    </cofactor>
</comment>
<dbReference type="GO" id="GO:0030288">
    <property type="term" value="C:outer membrane-bounded periplasmic space"/>
    <property type="evidence" value="ECO:0007669"/>
    <property type="project" value="TreeGrafter"/>
</dbReference>
<gene>
    <name evidence="8" type="ORF">AS026_19750</name>
</gene>
<evidence type="ECO:0000313" key="8">
    <source>
        <dbReference type="EMBL" id="KWV43438.1"/>
    </source>
</evidence>
<dbReference type="PANTHER" id="PTHR43742">
    <property type="entry name" value="TRIMETHYLAMINE-N-OXIDE REDUCTASE"/>
    <property type="match status" value="1"/>
</dbReference>
<evidence type="ECO:0000256" key="2">
    <source>
        <dbReference type="ARBA" id="ARBA00010312"/>
    </source>
</evidence>
<dbReference type="PROSITE" id="PS00932">
    <property type="entry name" value="MOLYBDOPTERIN_PROK_3"/>
    <property type="match status" value="1"/>
</dbReference>
<dbReference type="AlphaFoldDB" id="A0A109J6T4"/>
<dbReference type="Proteomes" id="UP000068164">
    <property type="component" value="Unassembled WGS sequence"/>
</dbReference>
<comment type="similarity">
    <text evidence="2">Belongs to the prokaryotic molybdopterin-containing oxidoreductase family.</text>
</comment>
<dbReference type="Gene3D" id="2.40.40.20">
    <property type="match status" value="1"/>
</dbReference>
<dbReference type="InterPro" id="IPR006655">
    <property type="entry name" value="Mopterin_OxRdtase_prok_CS"/>
</dbReference>
<feature type="domain" description="Molybdopterin oxidoreductase" evidence="6">
    <location>
        <begin position="55"/>
        <end position="509"/>
    </location>
</feature>
<dbReference type="SUPFAM" id="SSF53706">
    <property type="entry name" value="Formate dehydrogenase/DMSO reductase, domains 1-3"/>
    <property type="match status" value="1"/>
</dbReference>
<evidence type="ECO:0000259" key="6">
    <source>
        <dbReference type="Pfam" id="PF00384"/>
    </source>
</evidence>
<evidence type="ECO:0000256" key="1">
    <source>
        <dbReference type="ARBA" id="ARBA00001942"/>
    </source>
</evidence>
<dbReference type="Pfam" id="PF00384">
    <property type="entry name" value="Molybdopterin"/>
    <property type="match status" value="1"/>
</dbReference>